<dbReference type="Proteomes" id="UP000284868">
    <property type="component" value="Unassembled WGS sequence"/>
</dbReference>
<keyword evidence="1" id="KW-0378">Hydrolase</keyword>
<keyword evidence="3" id="KW-0472">Membrane</keyword>
<dbReference type="Pfam" id="PF04203">
    <property type="entry name" value="Sortase"/>
    <property type="match status" value="1"/>
</dbReference>
<accession>A0A415PQH6</accession>
<proteinExistence type="predicted"/>
<organism evidence="4 5">
    <name type="scientific">Amedibacillus dolichus</name>
    <dbReference type="NCBI Taxonomy" id="31971"/>
    <lineage>
        <taxon>Bacteria</taxon>
        <taxon>Bacillati</taxon>
        <taxon>Bacillota</taxon>
        <taxon>Erysipelotrichia</taxon>
        <taxon>Erysipelotrichales</taxon>
        <taxon>Erysipelotrichaceae</taxon>
        <taxon>Amedibacillus</taxon>
    </lineage>
</organism>
<dbReference type="InterPro" id="IPR042002">
    <property type="entry name" value="Sortase_C"/>
</dbReference>
<dbReference type="Gene3D" id="2.40.260.10">
    <property type="entry name" value="Sortase"/>
    <property type="match status" value="1"/>
</dbReference>
<comment type="caution">
    <text evidence="4">The sequence shown here is derived from an EMBL/GenBank/DDBJ whole genome shotgun (WGS) entry which is preliminary data.</text>
</comment>
<dbReference type="GO" id="GO:0016787">
    <property type="term" value="F:hydrolase activity"/>
    <property type="evidence" value="ECO:0007669"/>
    <property type="project" value="UniProtKB-KW"/>
</dbReference>
<dbReference type="CDD" id="cd05827">
    <property type="entry name" value="Sortase_C"/>
    <property type="match status" value="1"/>
</dbReference>
<protein>
    <submittedName>
        <fullName evidence="4">Class C sortase</fullName>
    </submittedName>
</protein>
<evidence type="ECO:0000256" key="3">
    <source>
        <dbReference type="SAM" id="Phobius"/>
    </source>
</evidence>
<name>A0A415PQH6_9FIRM</name>
<evidence type="ECO:0000313" key="4">
    <source>
        <dbReference type="EMBL" id="RHM14959.1"/>
    </source>
</evidence>
<dbReference type="NCBIfam" id="TIGR01076">
    <property type="entry name" value="sortase_fam"/>
    <property type="match status" value="1"/>
</dbReference>
<keyword evidence="5" id="KW-1185">Reference proteome</keyword>
<keyword evidence="3" id="KW-1133">Transmembrane helix</keyword>
<sequence length="249" mass="28406">MNKWGYRLVICLCVLGIGIQLYPFVKQYAARQAMQAEIASFNEKKDSLQTDALYEEMKVYNETIYKQKQSGLVDAFSYSQNPFTFTQFKDHRIGYVKIDKLGLKVPLYMGASYENLNKGVAVLSQTSAPIGGENTNCVIAGHRGGTNGEQLFKHIEKLEKGDEIEVINPWETLTYVVTHKIVIDPNDIEAIKIIPKQDMVTLFSCHPYAINSHRYVVYAQRKGQQKEIEYPEGIEYESSTKEIEKEESI</sequence>
<reference evidence="4 5" key="1">
    <citation type="submission" date="2018-08" db="EMBL/GenBank/DDBJ databases">
        <title>A genome reference for cultivated species of the human gut microbiota.</title>
        <authorList>
            <person name="Zou Y."/>
            <person name="Xue W."/>
            <person name="Luo G."/>
        </authorList>
    </citation>
    <scope>NUCLEOTIDE SEQUENCE [LARGE SCALE GENOMIC DNA]</scope>
    <source>
        <strain evidence="4 5">AF35-6BH</strain>
    </source>
</reference>
<dbReference type="AlphaFoldDB" id="A0A415PQH6"/>
<evidence type="ECO:0000313" key="5">
    <source>
        <dbReference type="Proteomes" id="UP000284868"/>
    </source>
</evidence>
<dbReference type="EMBL" id="QRPK01000005">
    <property type="protein sequence ID" value="RHM14959.1"/>
    <property type="molecule type" value="Genomic_DNA"/>
</dbReference>
<dbReference type="InterPro" id="IPR023365">
    <property type="entry name" value="Sortase_dom-sf"/>
</dbReference>
<feature type="active site" description="Acyl-thioester intermediate" evidence="2">
    <location>
        <position position="205"/>
    </location>
</feature>
<evidence type="ECO:0000256" key="1">
    <source>
        <dbReference type="ARBA" id="ARBA00022801"/>
    </source>
</evidence>
<gene>
    <name evidence="4" type="ORF">DWZ83_01925</name>
</gene>
<dbReference type="OrthoDB" id="1648028at2"/>
<dbReference type="NCBIfam" id="NF033745">
    <property type="entry name" value="class_C_sortase"/>
    <property type="match status" value="1"/>
</dbReference>
<feature type="active site" description="Proton donor/acceptor" evidence="2">
    <location>
        <position position="142"/>
    </location>
</feature>
<dbReference type="InterPro" id="IPR005754">
    <property type="entry name" value="Sortase"/>
</dbReference>
<dbReference type="RefSeq" id="WP_118365268.1">
    <property type="nucleotide sequence ID" value="NZ_CAUWIX010000003.1"/>
</dbReference>
<dbReference type="SUPFAM" id="SSF63817">
    <property type="entry name" value="Sortase"/>
    <property type="match status" value="1"/>
</dbReference>
<evidence type="ECO:0000256" key="2">
    <source>
        <dbReference type="PIRSR" id="PIRSR605754-1"/>
    </source>
</evidence>
<feature type="transmembrane region" description="Helical" evidence="3">
    <location>
        <begin position="6"/>
        <end position="25"/>
    </location>
</feature>
<keyword evidence="3" id="KW-0812">Transmembrane</keyword>